<dbReference type="GO" id="GO:0016787">
    <property type="term" value="F:hydrolase activity"/>
    <property type="evidence" value="ECO:0007669"/>
    <property type="project" value="UniProtKB-KW"/>
</dbReference>
<evidence type="ECO:0000259" key="4">
    <source>
        <dbReference type="Pfam" id="PF00135"/>
    </source>
</evidence>
<dbReference type="EnsemblMetazoa" id="XM_028663359.1">
    <property type="protein sequence ID" value="XP_028519160.1"/>
    <property type="gene ID" value="LOC110252983"/>
</dbReference>
<dbReference type="PANTHER" id="PTHR43903">
    <property type="entry name" value="NEUROLIGIN"/>
    <property type="match status" value="1"/>
</dbReference>
<dbReference type="Pfam" id="PF00135">
    <property type="entry name" value="COesterase"/>
    <property type="match status" value="1"/>
</dbReference>
<dbReference type="PROSITE" id="PS00122">
    <property type="entry name" value="CARBOXYLESTERASE_B_1"/>
    <property type="match status" value="1"/>
</dbReference>
<reference evidence="5" key="1">
    <citation type="submission" date="2022-11" db="UniProtKB">
        <authorList>
            <consortium name="EnsemblMetazoa"/>
        </authorList>
    </citation>
    <scope>IDENTIFICATION</scope>
</reference>
<dbReference type="Gene3D" id="3.40.50.1820">
    <property type="entry name" value="alpha/beta hydrolase"/>
    <property type="match status" value="1"/>
</dbReference>
<keyword evidence="6" id="KW-1185">Reference proteome</keyword>
<dbReference type="Proteomes" id="UP000887567">
    <property type="component" value="Unplaced"/>
</dbReference>
<protein>
    <recommendedName>
        <fullName evidence="3">Carboxylic ester hydrolase</fullName>
        <ecNumber evidence="3">3.1.1.-</ecNumber>
    </recommendedName>
</protein>
<dbReference type="AlphaFoldDB" id="A0A913YUI3"/>
<dbReference type="OrthoDB" id="3200163at2759"/>
<dbReference type="InterPro" id="IPR019826">
    <property type="entry name" value="Carboxylesterase_B_AS"/>
</dbReference>
<dbReference type="SUPFAM" id="SSF53474">
    <property type="entry name" value="alpha/beta-Hydrolases"/>
    <property type="match status" value="1"/>
</dbReference>
<organism evidence="5 6">
    <name type="scientific">Exaiptasia diaphana</name>
    <name type="common">Tropical sea anemone</name>
    <name type="synonym">Aiptasia pulchella</name>
    <dbReference type="NCBI Taxonomy" id="2652724"/>
    <lineage>
        <taxon>Eukaryota</taxon>
        <taxon>Metazoa</taxon>
        <taxon>Cnidaria</taxon>
        <taxon>Anthozoa</taxon>
        <taxon>Hexacorallia</taxon>
        <taxon>Actiniaria</taxon>
        <taxon>Aiptasiidae</taxon>
        <taxon>Exaiptasia</taxon>
    </lineage>
</organism>
<dbReference type="EC" id="3.1.1.-" evidence="3"/>
<dbReference type="KEGG" id="epa:110252983"/>
<proteinExistence type="inferred from homology"/>
<dbReference type="RefSeq" id="XP_028519160.1">
    <property type="nucleotide sequence ID" value="XM_028663359.1"/>
</dbReference>
<dbReference type="OMA" id="CKEINFF"/>
<evidence type="ECO:0000313" key="5">
    <source>
        <dbReference type="EnsemblMetazoa" id="XP_028519160.1"/>
    </source>
</evidence>
<feature type="domain" description="Carboxylesterase type B" evidence="4">
    <location>
        <begin position="3"/>
        <end position="422"/>
    </location>
</feature>
<dbReference type="InterPro" id="IPR029058">
    <property type="entry name" value="AB_hydrolase_fold"/>
</dbReference>
<evidence type="ECO:0000256" key="3">
    <source>
        <dbReference type="RuleBase" id="RU361235"/>
    </source>
</evidence>
<dbReference type="InterPro" id="IPR002018">
    <property type="entry name" value="CarbesteraseB"/>
</dbReference>
<dbReference type="InterPro" id="IPR051093">
    <property type="entry name" value="Neuroligin/BSAL"/>
</dbReference>
<comment type="similarity">
    <text evidence="1 3">Belongs to the type-B carboxylesterase/lipase family.</text>
</comment>
<sequence>MKTFGKVCWQDLNYTKLSPFNLPIKDMDEDCLNLNVYVPAAPCDSKRAVMVWIHGGGFLGGSNRIADGSYLATLGDVIVIAINFRRGILGYLHHRPSGLTGNYGLFDQLEALKWVNRNIAAFGGDPNRVTIFGNSAGGASVSLLCLSPLARNLFKYAIMQSGVANIPVNYQYFKEDPKSWESYKQRLKCNKNVSIIDCLKSAKPSFLNNVKLPRWLSPVIDGDFILDSPHTLLDKGNFTNPESTMIGVASDDGSRMTNAIPELSNPSTKIRGYSITRKYFLKFMNGWARRLNRLDKTFTRFLPFYKKAVIQEYTPWSNINKTRQNRRMILDFLTDSMFIAPSIDLANAFVKNGAKVFFYYVDHGIDMSDGYFKHPSFLKGYHESERFMVFGFPLKASHPPPADVAISKKVIEMWSNFAKTGYESV</sequence>
<evidence type="ECO:0000256" key="2">
    <source>
        <dbReference type="ARBA" id="ARBA00022801"/>
    </source>
</evidence>
<keyword evidence="2 3" id="KW-0378">Hydrolase</keyword>
<dbReference type="GeneID" id="110252983"/>
<name>A0A913YUI3_EXADI</name>
<evidence type="ECO:0000313" key="6">
    <source>
        <dbReference type="Proteomes" id="UP000887567"/>
    </source>
</evidence>
<accession>A0A913YUI3</accession>
<evidence type="ECO:0000256" key="1">
    <source>
        <dbReference type="ARBA" id="ARBA00005964"/>
    </source>
</evidence>